<protein>
    <recommendedName>
        <fullName evidence="7 14">Ribonuclease HII</fullName>
        <shortName evidence="14">RNase HII</shortName>
        <ecNumber evidence="6 14">3.1.26.4</ecNumber>
    </recommendedName>
</protein>
<dbReference type="Proteomes" id="UP000229317">
    <property type="component" value="Unassembled WGS sequence"/>
</dbReference>
<dbReference type="SUPFAM" id="SSF53098">
    <property type="entry name" value="Ribonuclease H-like"/>
    <property type="match status" value="1"/>
</dbReference>
<comment type="cofactor">
    <cofactor evidence="14 15">
        <name>Mn(2+)</name>
        <dbReference type="ChEBI" id="CHEBI:29035"/>
    </cofactor>
    <cofactor evidence="14 15">
        <name>Mg(2+)</name>
        <dbReference type="ChEBI" id="CHEBI:18420"/>
    </cofactor>
    <text evidence="14 15">Manganese or magnesium. Binds 1 divalent metal ion per monomer in the absence of substrate. May bind a second metal ion after substrate binding.</text>
</comment>
<dbReference type="GO" id="GO:0005737">
    <property type="term" value="C:cytoplasm"/>
    <property type="evidence" value="ECO:0007669"/>
    <property type="project" value="UniProtKB-SubCell"/>
</dbReference>
<comment type="function">
    <text evidence="3 14 16">Endonuclease that specifically degrades the RNA of RNA-DNA hybrids.</text>
</comment>
<dbReference type="InterPro" id="IPR024567">
    <property type="entry name" value="RNase_HII/HIII_dom"/>
</dbReference>
<gene>
    <name evidence="14" type="primary">rnhB</name>
    <name evidence="18" type="ORF">COV84_04285</name>
</gene>
<dbReference type="NCBIfam" id="NF000595">
    <property type="entry name" value="PRK00015.1-3"/>
    <property type="match status" value="1"/>
</dbReference>
<feature type="binding site" evidence="14 15">
    <location>
        <position position="35"/>
    </location>
    <ligand>
        <name>a divalent metal cation</name>
        <dbReference type="ChEBI" id="CHEBI:60240"/>
    </ligand>
</feature>
<dbReference type="GO" id="GO:0003723">
    <property type="term" value="F:RNA binding"/>
    <property type="evidence" value="ECO:0007669"/>
    <property type="project" value="UniProtKB-UniRule"/>
</dbReference>
<evidence type="ECO:0000256" key="8">
    <source>
        <dbReference type="ARBA" id="ARBA00022490"/>
    </source>
</evidence>
<dbReference type="AlphaFoldDB" id="A0A2H0KTY3"/>
<comment type="catalytic activity">
    <reaction evidence="1 14 15 16">
        <text>Endonucleolytic cleavage to 5'-phosphomonoester.</text>
        <dbReference type="EC" id="3.1.26.4"/>
    </reaction>
</comment>
<keyword evidence="11 14" id="KW-0255">Endonuclease</keyword>
<dbReference type="InterPro" id="IPR036397">
    <property type="entry name" value="RNaseH_sf"/>
</dbReference>
<dbReference type="GO" id="GO:0004523">
    <property type="term" value="F:RNA-DNA hybrid ribonuclease activity"/>
    <property type="evidence" value="ECO:0007669"/>
    <property type="project" value="UniProtKB-UniRule"/>
</dbReference>
<keyword evidence="8 14" id="KW-0963">Cytoplasm</keyword>
<dbReference type="EC" id="3.1.26.4" evidence="6 14"/>
<comment type="similarity">
    <text evidence="5 14 16">Belongs to the RNase HII family.</text>
</comment>
<proteinExistence type="inferred from homology"/>
<keyword evidence="9 14" id="KW-0540">Nuclease</keyword>
<dbReference type="Pfam" id="PF01351">
    <property type="entry name" value="RNase_HII"/>
    <property type="match status" value="1"/>
</dbReference>
<organism evidence="18 19">
    <name type="scientific">Candidatus Portnoybacteria bacterium CG11_big_fil_rev_8_21_14_0_20_40_15</name>
    <dbReference type="NCBI Taxonomy" id="1974817"/>
    <lineage>
        <taxon>Bacteria</taxon>
        <taxon>Candidatus Portnoyibacteriota</taxon>
    </lineage>
</organism>
<evidence type="ECO:0000256" key="6">
    <source>
        <dbReference type="ARBA" id="ARBA00012180"/>
    </source>
</evidence>
<comment type="cofactor">
    <cofactor evidence="2">
        <name>Mg(2+)</name>
        <dbReference type="ChEBI" id="CHEBI:18420"/>
    </cofactor>
</comment>
<evidence type="ECO:0000256" key="5">
    <source>
        <dbReference type="ARBA" id="ARBA00007383"/>
    </source>
</evidence>
<comment type="caution">
    <text evidence="18">The sequence shown here is derived from an EMBL/GenBank/DDBJ whole genome shotgun (WGS) entry which is preliminary data.</text>
</comment>
<feature type="binding site" evidence="15">
    <location>
        <position position="146"/>
    </location>
    <ligand>
        <name>a divalent metal cation</name>
        <dbReference type="ChEBI" id="CHEBI:60240"/>
    </ligand>
</feature>
<dbReference type="PANTHER" id="PTHR10954:SF18">
    <property type="entry name" value="RIBONUCLEASE HII"/>
    <property type="match status" value="1"/>
</dbReference>
<keyword evidence="10 14" id="KW-0479">Metal-binding</keyword>
<evidence type="ECO:0000256" key="14">
    <source>
        <dbReference type="HAMAP-Rule" id="MF_00052"/>
    </source>
</evidence>
<dbReference type="HAMAP" id="MF_00052_B">
    <property type="entry name" value="RNase_HII_B"/>
    <property type="match status" value="1"/>
</dbReference>
<dbReference type="CDD" id="cd07182">
    <property type="entry name" value="RNase_HII_bacteria_HII_like"/>
    <property type="match status" value="1"/>
</dbReference>
<evidence type="ECO:0000256" key="9">
    <source>
        <dbReference type="ARBA" id="ARBA00022722"/>
    </source>
</evidence>
<evidence type="ECO:0000256" key="15">
    <source>
        <dbReference type="PROSITE-ProRule" id="PRU01319"/>
    </source>
</evidence>
<reference evidence="18 19" key="1">
    <citation type="submission" date="2017-09" db="EMBL/GenBank/DDBJ databases">
        <title>Depth-based differentiation of microbial function through sediment-hosted aquifers and enrichment of novel symbionts in the deep terrestrial subsurface.</title>
        <authorList>
            <person name="Probst A.J."/>
            <person name="Ladd B."/>
            <person name="Jarett J.K."/>
            <person name="Geller-Mcgrath D.E."/>
            <person name="Sieber C.M."/>
            <person name="Emerson J.B."/>
            <person name="Anantharaman K."/>
            <person name="Thomas B.C."/>
            <person name="Malmstrom R."/>
            <person name="Stieglmeier M."/>
            <person name="Klingl A."/>
            <person name="Woyke T."/>
            <person name="Ryan C.M."/>
            <person name="Banfield J.F."/>
        </authorList>
    </citation>
    <scope>NUCLEOTIDE SEQUENCE [LARGE SCALE GENOMIC DNA]</scope>
    <source>
        <strain evidence="18">CG11_big_fil_rev_8_21_14_0_20_40_15</strain>
    </source>
</reference>
<dbReference type="InterPro" id="IPR012337">
    <property type="entry name" value="RNaseH-like_sf"/>
</dbReference>
<evidence type="ECO:0000256" key="2">
    <source>
        <dbReference type="ARBA" id="ARBA00001946"/>
    </source>
</evidence>
<comment type="subcellular location">
    <subcellularLocation>
        <location evidence="4 14">Cytoplasm</location>
    </subcellularLocation>
</comment>
<evidence type="ECO:0000256" key="1">
    <source>
        <dbReference type="ARBA" id="ARBA00000077"/>
    </source>
</evidence>
<evidence type="ECO:0000256" key="16">
    <source>
        <dbReference type="RuleBase" id="RU003515"/>
    </source>
</evidence>
<dbReference type="EMBL" id="PCVO01000065">
    <property type="protein sequence ID" value="PIQ74874.1"/>
    <property type="molecule type" value="Genomic_DNA"/>
</dbReference>
<name>A0A2H0KTY3_9BACT</name>
<evidence type="ECO:0000259" key="17">
    <source>
        <dbReference type="PROSITE" id="PS51975"/>
    </source>
</evidence>
<evidence type="ECO:0000256" key="4">
    <source>
        <dbReference type="ARBA" id="ARBA00004496"/>
    </source>
</evidence>
<dbReference type="GO" id="GO:0030145">
    <property type="term" value="F:manganese ion binding"/>
    <property type="evidence" value="ECO:0007669"/>
    <property type="project" value="UniProtKB-UniRule"/>
</dbReference>
<comment type="caution">
    <text evidence="14">Lacks conserved residue(s) required for the propagation of feature annotation.</text>
</comment>
<evidence type="ECO:0000256" key="7">
    <source>
        <dbReference type="ARBA" id="ARBA00019179"/>
    </source>
</evidence>
<dbReference type="InterPro" id="IPR022898">
    <property type="entry name" value="RNase_HII"/>
</dbReference>
<evidence type="ECO:0000313" key="18">
    <source>
        <dbReference type="EMBL" id="PIQ74874.1"/>
    </source>
</evidence>
<keyword evidence="12 14" id="KW-0378">Hydrolase</keyword>
<accession>A0A2H0KTY3</accession>
<evidence type="ECO:0000313" key="19">
    <source>
        <dbReference type="Proteomes" id="UP000229317"/>
    </source>
</evidence>
<dbReference type="InterPro" id="IPR001352">
    <property type="entry name" value="RNase_HII/HIII"/>
</dbReference>
<dbReference type="GO" id="GO:0032299">
    <property type="term" value="C:ribonuclease H2 complex"/>
    <property type="evidence" value="ECO:0007669"/>
    <property type="project" value="TreeGrafter"/>
</dbReference>
<dbReference type="GO" id="GO:0043137">
    <property type="term" value="P:DNA replication, removal of RNA primer"/>
    <property type="evidence" value="ECO:0007669"/>
    <property type="project" value="TreeGrafter"/>
</dbReference>
<dbReference type="GO" id="GO:0006298">
    <property type="term" value="P:mismatch repair"/>
    <property type="evidence" value="ECO:0007669"/>
    <property type="project" value="TreeGrafter"/>
</dbReference>
<dbReference type="PROSITE" id="PS51975">
    <property type="entry name" value="RNASE_H_2"/>
    <property type="match status" value="1"/>
</dbReference>
<keyword evidence="13 14" id="KW-0464">Manganese</keyword>
<feature type="domain" description="RNase H type-2" evidence="17">
    <location>
        <begin position="28"/>
        <end position="232"/>
    </location>
</feature>
<evidence type="ECO:0000256" key="11">
    <source>
        <dbReference type="ARBA" id="ARBA00022759"/>
    </source>
</evidence>
<evidence type="ECO:0000256" key="12">
    <source>
        <dbReference type="ARBA" id="ARBA00022801"/>
    </source>
</evidence>
<sequence>MQKSKFQFKIKKYPNFLEEIKCWKRGYKIVVGLDEAGRGPLAGPVIAAAVCTSVNLKFKTKNLKLENIKDSKKLSAIKREEWYKLLTRHSDIKWGVGIVSHRIIDRINIFQATKLAMMKAIEDLKRRDSRNYDRNLLKPLDFLILDGNIKLDLIIPQKAIVKADEKIFSCAAASIIAKVTRDRIMRRYGKKYPQYGFERHKGYGTQLHREVLKKHGPCRIHRLSFRPICKKN</sequence>
<dbReference type="Gene3D" id="3.30.420.10">
    <property type="entry name" value="Ribonuclease H-like superfamily/Ribonuclease H"/>
    <property type="match status" value="1"/>
</dbReference>
<feature type="binding site" evidence="14 15">
    <location>
        <position position="34"/>
    </location>
    <ligand>
        <name>a divalent metal cation</name>
        <dbReference type="ChEBI" id="CHEBI:60240"/>
    </ligand>
</feature>
<dbReference type="PANTHER" id="PTHR10954">
    <property type="entry name" value="RIBONUCLEASE H2 SUBUNIT A"/>
    <property type="match status" value="1"/>
</dbReference>
<evidence type="ECO:0000256" key="13">
    <source>
        <dbReference type="ARBA" id="ARBA00023211"/>
    </source>
</evidence>
<evidence type="ECO:0000256" key="3">
    <source>
        <dbReference type="ARBA" id="ARBA00004065"/>
    </source>
</evidence>
<evidence type="ECO:0000256" key="10">
    <source>
        <dbReference type="ARBA" id="ARBA00022723"/>
    </source>
</evidence>